<evidence type="ECO:0000256" key="4">
    <source>
        <dbReference type="PROSITE-ProRule" id="PRU00409"/>
    </source>
</evidence>
<keyword evidence="2 4" id="KW-0547">Nucleotide-binding</keyword>
<keyword evidence="3 4" id="KW-0067">ATP-binding</keyword>
<dbReference type="PANTHER" id="PTHR43585:SF2">
    <property type="entry name" value="ATP-GRASP ENZYME FSQD"/>
    <property type="match status" value="1"/>
</dbReference>
<reference evidence="6 7" key="1">
    <citation type="submission" date="2020-04" db="EMBL/GenBank/DDBJ databases">
        <title>MicrobeNet Type strains.</title>
        <authorList>
            <person name="Nicholson A.C."/>
        </authorList>
    </citation>
    <scope>NUCLEOTIDE SEQUENCE [LARGE SCALE GENOMIC DNA]</scope>
    <source>
        <strain evidence="6 7">ATCC 23612</strain>
    </source>
</reference>
<dbReference type="PANTHER" id="PTHR43585">
    <property type="entry name" value="FUMIPYRROLE BIOSYNTHESIS PROTEIN C"/>
    <property type="match status" value="1"/>
</dbReference>
<gene>
    <name evidence="6" type="ORF">HGB44_20940</name>
</gene>
<dbReference type="PROSITE" id="PS50975">
    <property type="entry name" value="ATP_GRASP"/>
    <property type="match status" value="1"/>
</dbReference>
<evidence type="ECO:0000256" key="3">
    <source>
        <dbReference type="ARBA" id="ARBA00022840"/>
    </source>
</evidence>
<dbReference type="Proteomes" id="UP000553209">
    <property type="component" value="Unassembled WGS sequence"/>
</dbReference>
<sequence length="434" mass="48563">MTTNVFVLGLDDQNREVLRSLPAERGYRFLQLLDLDEIGQDRPVDLPAVLALAAGRLDSFEAGVDAVIGFWDFPVSSLVPLLCRDRGLSCAPLEAVVRCEHKYWSRLEQRAVIPEAVPRFAEVGLDATVKPEGLSYPLWVKPVKSCSSELAFRAADDAEFRAAMDRIRAGAGRFGTPFQWVMDLLRLPPEVAGCGGTAALAEEEATGDQLTVEGYVRRGVPHVYGIVDSHRYPGTSSFLRYEYPSTVSEEVGARLTELSERVVSRIGLDDVTFNIEYFHDPRSGDLRLLEINPRHSQSHARLFELVRGVSNHEICLRVALGEEPELERDGRYAVAAKWFIRRFRDGFVAAVPTAEDVARAEKTAPGTKVEIVARQGQWLSDLPLQDSYSFELAHVFVGAGDRAECERRYRACVAELPFTIRDTDDEDRHEGIWR</sequence>
<evidence type="ECO:0000313" key="7">
    <source>
        <dbReference type="Proteomes" id="UP000553209"/>
    </source>
</evidence>
<dbReference type="GO" id="GO:0005524">
    <property type="term" value="F:ATP binding"/>
    <property type="evidence" value="ECO:0007669"/>
    <property type="project" value="UniProtKB-UniRule"/>
</dbReference>
<dbReference type="GO" id="GO:0016874">
    <property type="term" value="F:ligase activity"/>
    <property type="evidence" value="ECO:0007669"/>
    <property type="project" value="UniProtKB-KW"/>
</dbReference>
<dbReference type="Gene3D" id="3.30.470.20">
    <property type="entry name" value="ATP-grasp fold, B domain"/>
    <property type="match status" value="1"/>
</dbReference>
<dbReference type="RefSeq" id="WP_061082387.1">
    <property type="nucleotide sequence ID" value="NZ_JAAXPG010000021.1"/>
</dbReference>
<dbReference type="InterPro" id="IPR052032">
    <property type="entry name" value="ATP-dep_AA_Ligase"/>
</dbReference>
<dbReference type="GO" id="GO:0046872">
    <property type="term" value="F:metal ion binding"/>
    <property type="evidence" value="ECO:0007669"/>
    <property type="project" value="InterPro"/>
</dbReference>
<organism evidence="6 7">
    <name type="scientific">Nocardiopsis alborubida</name>
    <dbReference type="NCBI Taxonomy" id="146802"/>
    <lineage>
        <taxon>Bacteria</taxon>
        <taxon>Bacillati</taxon>
        <taxon>Actinomycetota</taxon>
        <taxon>Actinomycetes</taxon>
        <taxon>Streptosporangiales</taxon>
        <taxon>Nocardiopsidaceae</taxon>
        <taxon>Nocardiopsis</taxon>
    </lineage>
</organism>
<protein>
    <submittedName>
        <fullName evidence="6">ATP-grasp domain-containing protein</fullName>
    </submittedName>
</protein>
<dbReference type="InterPro" id="IPR011761">
    <property type="entry name" value="ATP-grasp"/>
</dbReference>
<name>A0A7X6MFQ0_9ACTN</name>
<feature type="domain" description="ATP-grasp" evidence="5">
    <location>
        <begin position="105"/>
        <end position="320"/>
    </location>
</feature>
<accession>A0A7X6MFQ0</accession>
<evidence type="ECO:0000256" key="2">
    <source>
        <dbReference type="ARBA" id="ARBA00022741"/>
    </source>
</evidence>
<dbReference type="EMBL" id="JAAXPG010000021">
    <property type="protein sequence ID" value="NKZ00116.1"/>
    <property type="molecule type" value="Genomic_DNA"/>
</dbReference>
<dbReference type="AlphaFoldDB" id="A0A7X6MFQ0"/>
<keyword evidence="1" id="KW-0436">Ligase</keyword>
<proteinExistence type="predicted"/>
<comment type="caution">
    <text evidence="6">The sequence shown here is derived from an EMBL/GenBank/DDBJ whole genome shotgun (WGS) entry which is preliminary data.</text>
</comment>
<dbReference type="Pfam" id="PF13535">
    <property type="entry name" value="ATP-grasp_4"/>
    <property type="match status" value="1"/>
</dbReference>
<evidence type="ECO:0000313" key="6">
    <source>
        <dbReference type="EMBL" id="NKZ00116.1"/>
    </source>
</evidence>
<keyword evidence="7" id="KW-1185">Reference proteome</keyword>
<dbReference type="SUPFAM" id="SSF56059">
    <property type="entry name" value="Glutathione synthetase ATP-binding domain-like"/>
    <property type="match status" value="1"/>
</dbReference>
<evidence type="ECO:0000259" key="5">
    <source>
        <dbReference type="PROSITE" id="PS50975"/>
    </source>
</evidence>
<evidence type="ECO:0000256" key="1">
    <source>
        <dbReference type="ARBA" id="ARBA00022598"/>
    </source>
</evidence>